<dbReference type="EMBL" id="QEWQ01000001">
    <property type="protein sequence ID" value="PWD82113.1"/>
    <property type="molecule type" value="Genomic_DNA"/>
</dbReference>
<keyword evidence="5 9" id="KW-0812">Transmembrane</keyword>
<keyword evidence="7 9" id="KW-1133">Transmembrane helix</keyword>
<evidence type="ECO:0000256" key="5">
    <source>
        <dbReference type="ARBA" id="ARBA00022692"/>
    </source>
</evidence>
<dbReference type="PANTHER" id="PTHR30071">
    <property type="entry name" value="HEME EXPORTER PROTEIN C"/>
    <property type="match status" value="1"/>
</dbReference>
<keyword evidence="9" id="KW-1003">Cell membrane</keyword>
<evidence type="ECO:0000256" key="1">
    <source>
        <dbReference type="ARBA" id="ARBA00002442"/>
    </source>
</evidence>
<evidence type="ECO:0000256" key="4">
    <source>
        <dbReference type="ARBA" id="ARBA00016463"/>
    </source>
</evidence>
<dbReference type="GO" id="GO:0017004">
    <property type="term" value="P:cytochrome complex assembly"/>
    <property type="evidence" value="ECO:0007669"/>
    <property type="project" value="UniProtKB-KW"/>
</dbReference>
<dbReference type="GO" id="GO:0020037">
    <property type="term" value="F:heme binding"/>
    <property type="evidence" value="ECO:0007669"/>
    <property type="project" value="InterPro"/>
</dbReference>
<comment type="caution">
    <text evidence="11">The sequence shown here is derived from an EMBL/GenBank/DDBJ whole genome shotgun (WGS) entry which is preliminary data.</text>
</comment>
<feature type="domain" description="Cytochrome c assembly protein" evidence="10">
    <location>
        <begin position="42"/>
        <end position="201"/>
    </location>
</feature>
<evidence type="ECO:0000256" key="8">
    <source>
        <dbReference type="ARBA" id="ARBA00023136"/>
    </source>
</evidence>
<dbReference type="InterPro" id="IPR003557">
    <property type="entry name" value="Cyt_c_biogenesis_CcmC"/>
</dbReference>
<feature type="transmembrane region" description="Helical" evidence="9">
    <location>
        <begin position="218"/>
        <end position="239"/>
    </location>
</feature>
<dbReference type="GO" id="GO:0015232">
    <property type="term" value="F:heme transmembrane transporter activity"/>
    <property type="evidence" value="ECO:0007669"/>
    <property type="project" value="InterPro"/>
</dbReference>
<dbReference type="Pfam" id="PF01578">
    <property type="entry name" value="Cytochrom_C_asm"/>
    <property type="match status" value="1"/>
</dbReference>
<sequence length="263" mass="29513">MAKQNQKQRPATGKGQSKWTAFKRLISYKYFVPFARKIIPWAFVLSAIVAIVGLYYGLFNSPVDYQQGNTVRIMYIHVPAAILSSVLYMVMAGLSGLFLIFRIKLFPVIARATAVLGAVYTLITLVTGAIWGAPTWGTWWVWDVRLTSVLILFFLYLGYIGLDNAFEDREKGNIAISILAIIGVVIVPIIKVSVYLFATLHQKSTIFAEGGPSLAPEMLRPLMLMMVAYGLFTVGYILLKSVHLIYREQLEQRYSQTTGRSVK</sequence>
<dbReference type="OrthoDB" id="9778550at2"/>
<dbReference type="PRINTS" id="PR01386">
    <property type="entry name" value="CCMCBIOGNSIS"/>
</dbReference>
<name>A0A2U2AHI6_9GAMM</name>
<keyword evidence="9" id="KW-0997">Cell inner membrane</keyword>
<gene>
    <name evidence="9" type="primary">ccmC</name>
    <name evidence="11" type="ORF">DC083_02745</name>
</gene>
<dbReference type="NCBIfam" id="TIGR01191">
    <property type="entry name" value="ccmC"/>
    <property type="match status" value="1"/>
</dbReference>
<dbReference type="Proteomes" id="UP000245020">
    <property type="component" value="Unassembled WGS sequence"/>
</dbReference>
<evidence type="ECO:0000256" key="2">
    <source>
        <dbReference type="ARBA" id="ARBA00004141"/>
    </source>
</evidence>
<keyword evidence="9" id="KW-0813">Transport</keyword>
<comment type="similarity">
    <text evidence="3 9">Belongs to the CcmC/CycZ/HelC family.</text>
</comment>
<dbReference type="InterPro" id="IPR045062">
    <property type="entry name" value="Cyt_c_biogenesis_CcsA/CcmC"/>
</dbReference>
<reference evidence="12" key="1">
    <citation type="submission" date="2018-05" db="EMBL/GenBank/DDBJ databases">
        <title>Ignatzschineria dubaiensis sp. nov., isolated from necrotic foot tissues of dromedaries (Camelus dromedarius) and associated maggots in Dubai, United Arab Emirates.</title>
        <authorList>
            <person name="Tsang C.C."/>
            <person name="Tang J.Y.M."/>
            <person name="Fong J.Y.H."/>
            <person name="Kinne J."/>
            <person name="Lee H.H."/>
            <person name="Joseph M."/>
            <person name="Jose S."/>
            <person name="Schuster R.K."/>
            <person name="Tang Y."/>
            <person name="Sivakumar S."/>
            <person name="Chen J.H.K."/>
            <person name="Teng J.L.L."/>
            <person name="Lau S.K.P."/>
            <person name="Wernery U."/>
            <person name="Woo P.C.Y."/>
        </authorList>
    </citation>
    <scope>NUCLEOTIDE SEQUENCE [LARGE SCALE GENOMIC DNA]</scope>
    <source>
        <strain evidence="12">KCTC 22644</strain>
    </source>
</reference>
<comment type="subcellular location">
    <subcellularLocation>
        <location evidence="9">Cell inner membrane</location>
    </subcellularLocation>
    <subcellularLocation>
        <location evidence="2">Membrane</location>
        <topology evidence="2">Multi-pass membrane protein</topology>
    </subcellularLocation>
</comment>
<dbReference type="RefSeq" id="WP_109188709.1">
    <property type="nucleotide sequence ID" value="NZ_BMYA01000001.1"/>
</dbReference>
<evidence type="ECO:0000256" key="7">
    <source>
        <dbReference type="ARBA" id="ARBA00022989"/>
    </source>
</evidence>
<accession>A0A2U2AHI6</accession>
<evidence type="ECO:0000256" key="3">
    <source>
        <dbReference type="ARBA" id="ARBA00005840"/>
    </source>
</evidence>
<evidence type="ECO:0000259" key="10">
    <source>
        <dbReference type="Pfam" id="PF01578"/>
    </source>
</evidence>
<feature type="transmembrane region" description="Helical" evidence="9">
    <location>
        <begin position="139"/>
        <end position="162"/>
    </location>
</feature>
<feature type="transmembrane region" description="Helical" evidence="9">
    <location>
        <begin position="78"/>
        <end position="101"/>
    </location>
</feature>
<evidence type="ECO:0000313" key="11">
    <source>
        <dbReference type="EMBL" id="PWD82113.1"/>
    </source>
</evidence>
<feature type="transmembrane region" description="Helical" evidence="9">
    <location>
        <begin position="38"/>
        <end position="58"/>
    </location>
</feature>
<comment type="function">
    <text evidence="1 9">Required for the export of heme to the periplasm for the biogenesis of c-type cytochromes.</text>
</comment>
<keyword evidence="12" id="KW-1185">Reference proteome</keyword>
<dbReference type="InterPro" id="IPR002541">
    <property type="entry name" value="Cyt_c_assembly"/>
</dbReference>
<dbReference type="PANTHER" id="PTHR30071:SF1">
    <property type="entry name" value="CYTOCHROME B_B6 PROTEIN-RELATED"/>
    <property type="match status" value="1"/>
</dbReference>
<evidence type="ECO:0000313" key="12">
    <source>
        <dbReference type="Proteomes" id="UP000245020"/>
    </source>
</evidence>
<feature type="transmembrane region" description="Helical" evidence="9">
    <location>
        <begin position="113"/>
        <end position="133"/>
    </location>
</feature>
<evidence type="ECO:0000256" key="9">
    <source>
        <dbReference type="RuleBase" id="RU364092"/>
    </source>
</evidence>
<proteinExistence type="inferred from homology"/>
<dbReference type="GO" id="GO:0005886">
    <property type="term" value="C:plasma membrane"/>
    <property type="evidence" value="ECO:0007669"/>
    <property type="project" value="UniProtKB-SubCell"/>
</dbReference>
<dbReference type="AlphaFoldDB" id="A0A2U2AHI6"/>
<feature type="transmembrane region" description="Helical" evidence="9">
    <location>
        <begin position="174"/>
        <end position="198"/>
    </location>
</feature>
<protein>
    <recommendedName>
        <fullName evidence="4 9">Heme exporter protein C</fullName>
    </recommendedName>
    <alternativeName>
        <fullName evidence="9">Cytochrome c-type biogenesis protein</fullName>
    </alternativeName>
</protein>
<organism evidence="11 12">
    <name type="scientific">Ignatzschineria ureiclastica</name>
    <dbReference type="NCBI Taxonomy" id="472582"/>
    <lineage>
        <taxon>Bacteria</taxon>
        <taxon>Pseudomonadati</taxon>
        <taxon>Pseudomonadota</taxon>
        <taxon>Gammaproteobacteria</taxon>
        <taxon>Cardiobacteriales</taxon>
        <taxon>Ignatzschineriaceae</taxon>
        <taxon>Ignatzschineria</taxon>
    </lineage>
</organism>
<keyword evidence="8 9" id="KW-0472">Membrane</keyword>
<keyword evidence="6 9" id="KW-0201">Cytochrome c-type biogenesis</keyword>
<evidence type="ECO:0000256" key="6">
    <source>
        <dbReference type="ARBA" id="ARBA00022748"/>
    </source>
</evidence>